<comment type="caution">
    <text evidence="1">The sequence shown here is derived from an EMBL/GenBank/DDBJ whole genome shotgun (WGS) entry which is preliminary data.</text>
</comment>
<dbReference type="EMBL" id="LJDB01000066">
    <property type="protein sequence ID" value="ONI39248.1"/>
    <property type="molecule type" value="Genomic_DNA"/>
</dbReference>
<dbReference type="Proteomes" id="UP000188605">
    <property type="component" value="Unassembled WGS sequence"/>
</dbReference>
<protein>
    <submittedName>
        <fullName evidence="1">Uncharacterized protein</fullName>
    </submittedName>
</protein>
<reference evidence="1" key="1">
    <citation type="submission" date="2016-08" db="EMBL/GenBank/DDBJ databases">
        <authorList>
            <person name="Ngugi D.K."/>
            <person name="Miyake S."/>
            <person name="Stingl U."/>
        </authorList>
    </citation>
    <scope>NUCLEOTIDE SEQUENCE</scope>
    <source>
        <strain evidence="1">SCG-B11WGA-EpuloA1</strain>
    </source>
</reference>
<name>A0ACC8XAC0_9FIRM</name>
<proteinExistence type="predicted"/>
<keyword evidence="2" id="KW-1185">Reference proteome</keyword>
<organism evidence="1 2">
    <name type="scientific">Candidatus Epulonipiscium fishelsonii</name>
    <dbReference type="NCBI Taxonomy" id="77094"/>
    <lineage>
        <taxon>Bacteria</taxon>
        <taxon>Bacillati</taxon>
        <taxon>Bacillota</taxon>
        <taxon>Clostridia</taxon>
        <taxon>Lachnospirales</taxon>
        <taxon>Lachnospiraceae</taxon>
        <taxon>Candidatus Epulonipiscium</taxon>
    </lineage>
</organism>
<accession>A0ACC8XAC0</accession>
<evidence type="ECO:0000313" key="2">
    <source>
        <dbReference type="Proteomes" id="UP000188605"/>
    </source>
</evidence>
<gene>
    <name evidence="1" type="ORF">AN396_01375</name>
</gene>
<evidence type="ECO:0000313" key="1">
    <source>
        <dbReference type="EMBL" id="ONI39248.1"/>
    </source>
</evidence>
<sequence>MHFGTPKFVYIIADGRWAQCSGDTAHKRAIEVLFLYAQTNYITQISTRGDIINFLKRATSHTLHIVYNEASKNIELRGMGTTLTVATIIKSKMYCAHVGDSRIYFLSEKNIKQITTDHSIVRNV</sequence>